<dbReference type="Proteomes" id="UP001152607">
    <property type="component" value="Unassembled WGS sequence"/>
</dbReference>
<dbReference type="EMBL" id="CAOQHR010000009">
    <property type="protein sequence ID" value="CAI6339682.1"/>
    <property type="molecule type" value="Genomic_DNA"/>
</dbReference>
<name>A0A9W4XYH0_9PLEO</name>
<keyword evidence="2" id="KW-1185">Reference proteome</keyword>
<dbReference type="AlphaFoldDB" id="A0A9W4XYH0"/>
<gene>
    <name evidence="1" type="ORF">PDIGIT_LOCUS12845</name>
</gene>
<protein>
    <submittedName>
        <fullName evidence="1">Uncharacterized protein</fullName>
    </submittedName>
</protein>
<proteinExistence type="predicted"/>
<evidence type="ECO:0000313" key="1">
    <source>
        <dbReference type="EMBL" id="CAI6339682.1"/>
    </source>
</evidence>
<comment type="caution">
    <text evidence="1">The sequence shown here is derived from an EMBL/GenBank/DDBJ whole genome shotgun (WGS) entry which is preliminary data.</text>
</comment>
<accession>A0A9W4XYH0</accession>
<sequence length="116" mass="13398">MGTRIHGPIRRSRPLHRKVFLAFFFQPSADGASKAYKHRVSTWPFQHAEVWSRFSTPHSLRKPFDRCRSAILHSYRKTNQVTCEPNGRIATGLRKLNIAPENRHIPYEASLNSNTS</sequence>
<organism evidence="1 2">
    <name type="scientific">Periconia digitata</name>
    <dbReference type="NCBI Taxonomy" id="1303443"/>
    <lineage>
        <taxon>Eukaryota</taxon>
        <taxon>Fungi</taxon>
        <taxon>Dikarya</taxon>
        <taxon>Ascomycota</taxon>
        <taxon>Pezizomycotina</taxon>
        <taxon>Dothideomycetes</taxon>
        <taxon>Pleosporomycetidae</taxon>
        <taxon>Pleosporales</taxon>
        <taxon>Massarineae</taxon>
        <taxon>Periconiaceae</taxon>
        <taxon>Periconia</taxon>
    </lineage>
</organism>
<evidence type="ECO:0000313" key="2">
    <source>
        <dbReference type="Proteomes" id="UP001152607"/>
    </source>
</evidence>
<reference evidence="1" key="1">
    <citation type="submission" date="2023-01" db="EMBL/GenBank/DDBJ databases">
        <authorList>
            <person name="Van Ghelder C."/>
            <person name="Rancurel C."/>
        </authorList>
    </citation>
    <scope>NUCLEOTIDE SEQUENCE</scope>
    <source>
        <strain evidence="1">CNCM I-4278</strain>
    </source>
</reference>